<feature type="transmembrane region" description="Helical" evidence="1">
    <location>
        <begin position="163"/>
        <end position="182"/>
    </location>
</feature>
<evidence type="ECO:0000313" key="2">
    <source>
        <dbReference type="EMBL" id="MDH8676893.1"/>
    </source>
</evidence>
<name>A0ABT6N910_9FIRM</name>
<evidence type="ECO:0000256" key="1">
    <source>
        <dbReference type="SAM" id="Phobius"/>
    </source>
</evidence>
<keyword evidence="1" id="KW-0812">Transmembrane</keyword>
<gene>
    <name evidence="2" type="ORF">QE109_01975</name>
</gene>
<feature type="transmembrane region" description="Helical" evidence="1">
    <location>
        <begin position="57"/>
        <end position="76"/>
    </location>
</feature>
<dbReference type="Proteomes" id="UP001158045">
    <property type="component" value="Unassembled WGS sequence"/>
</dbReference>
<protein>
    <submittedName>
        <fullName evidence="2">Uncharacterized protein</fullName>
    </submittedName>
</protein>
<keyword evidence="3" id="KW-1185">Reference proteome</keyword>
<accession>A0ABT6N910</accession>
<feature type="transmembrane region" description="Helical" evidence="1">
    <location>
        <begin position="6"/>
        <end position="24"/>
    </location>
</feature>
<reference evidence="2 3" key="1">
    <citation type="submission" date="2023-04" db="EMBL/GenBank/DDBJ databases">
        <title>Fusibacter bizertensis strain WBS, isolated from littoral bottom sediments of the Arctic seas - biochemical and genomic analysis.</title>
        <authorList>
            <person name="Brioukhanov A.L."/>
        </authorList>
    </citation>
    <scope>NUCLEOTIDE SEQUENCE [LARGE SCALE GENOMIC DNA]</scope>
    <source>
        <strain evidence="2 3">WBS</strain>
    </source>
</reference>
<comment type="caution">
    <text evidence="2">The sequence shown here is derived from an EMBL/GenBank/DDBJ whole genome shotgun (WGS) entry which is preliminary data.</text>
</comment>
<keyword evidence="1" id="KW-0472">Membrane</keyword>
<keyword evidence="1" id="KW-1133">Transmembrane helix</keyword>
<sequence length="189" mass="21109">MKYIVFAGTLINLFFTFSYIKAVYKGHIQPNKITWLMWSIAPLIATTAAISNGVGLSVLPVFMSGFTPLLVFMISFANKNAYWKLHTGDYVCGLMSIFALAVWYISKNPNYAILFAIISDGFAAFPTIVKAWKYPATEESKAFIGGLILATSSFFAIETWNFSALAFPIYLVGLNILMIYAIEHKIKRV</sequence>
<organism evidence="2 3">
    <name type="scientific">Fusibacter bizertensis</name>
    <dbReference type="NCBI Taxonomy" id="1488331"/>
    <lineage>
        <taxon>Bacteria</taxon>
        <taxon>Bacillati</taxon>
        <taxon>Bacillota</taxon>
        <taxon>Clostridia</taxon>
        <taxon>Eubacteriales</taxon>
        <taxon>Eubacteriales Family XII. Incertae Sedis</taxon>
        <taxon>Fusibacter</taxon>
    </lineage>
</organism>
<proteinExistence type="predicted"/>
<feature type="transmembrane region" description="Helical" evidence="1">
    <location>
        <begin position="88"/>
        <end position="105"/>
    </location>
</feature>
<dbReference type="EMBL" id="JARYZI010000001">
    <property type="protein sequence ID" value="MDH8676893.1"/>
    <property type="molecule type" value="Genomic_DNA"/>
</dbReference>
<dbReference type="RefSeq" id="WP_281092694.1">
    <property type="nucleotide sequence ID" value="NZ_JARYZI010000001.1"/>
</dbReference>
<evidence type="ECO:0000313" key="3">
    <source>
        <dbReference type="Proteomes" id="UP001158045"/>
    </source>
</evidence>
<feature type="transmembrane region" description="Helical" evidence="1">
    <location>
        <begin position="111"/>
        <end position="129"/>
    </location>
</feature>